<name>A0A176YW38_9BRAD</name>
<dbReference type="EMBL" id="LUUB01000043">
    <property type="protein sequence ID" value="OAF11922.1"/>
    <property type="molecule type" value="Genomic_DNA"/>
</dbReference>
<gene>
    <name evidence="2" type="ORF">AYJ54_07345</name>
</gene>
<comment type="caution">
    <text evidence="2">The sequence shown here is derived from an EMBL/GenBank/DDBJ whole genome shotgun (WGS) entry which is preliminary data.</text>
</comment>
<reference evidence="2 3" key="1">
    <citation type="submission" date="2016-03" db="EMBL/GenBank/DDBJ databases">
        <title>Draft Genome Sequence of the Strain BR 10245 (Bradyrhizobium sp.) isolated from nodules of Centrolobium paraense.</title>
        <authorList>
            <person name="Simoes-Araujo J.L.Sr."/>
            <person name="Barauna A.C."/>
            <person name="Silva K."/>
            <person name="Zilli J.E."/>
        </authorList>
    </citation>
    <scope>NUCLEOTIDE SEQUENCE [LARGE SCALE GENOMIC DNA]</scope>
    <source>
        <strain evidence="2 3">BR 10245</strain>
    </source>
</reference>
<keyword evidence="3" id="KW-1185">Reference proteome</keyword>
<dbReference type="Proteomes" id="UP000076959">
    <property type="component" value="Unassembled WGS sequence"/>
</dbReference>
<evidence type="ECO:0000256" key="1">
    <source>
        <dbReference type="SAM" id="MobiDB-lite"/>
    </source>
</evidence>
<protein>
    <submittedName>
        <fullName evidence="2">Uncharacterized protein</fullName>
    </submittedName>
</protein>
<evidence type="ECO:0000313" key="2">
    <source>
        <dbReference type="EMBL" id="OAF11922.1"/>
    </source>
</evidence>
<proteinExistence type="predicted"/>
<organism evidence="2 3">
    <name type="scientific">Bradyrhizobium centrolobii</name>
    <dbReference type="NCBI Taxonomy" id="1505087"/>
    <lineage>
        <taxon>Bacteria</taxon>
        <taxon>Pseudomonadati</taxon>
        <taxon>Pseudomonadota</taxon>
        <taxon>Alphaproteobacteria</taxon>
        <taxon>Hyphomicrobiales</taxon>
        <taxon>Nitrobacteraceae</taxon>
        <taxon>Bradyrhizobium</taxon>
    </lineage>
</organism>
<feature type="region of interest" description="Disordered" evidence="1">
    <location>
        <begin position="32"/>
        <end position="69"/>
    </location>
</feature>
<dbReference type="AlphaFoldDB" id="A0A176YW38"/>
<sequence>MAVAATSGGEGRRLLSHRRFEAARRQMRAAGMFGWPEHGPHGDRNQGGSQDGPGHKSFAHQAKIRSSKM</sequence>
<evidence type="ECO:0000313" key="3">
    <source>
        <dbReference type="Proteomes" id="UP000076959"/>
    </source>
</evidence>
<accession>A0A176YW38</accession>